<gene>
    <name evidence="8" type="ORF">DYB25_009517</name>
    <name evidence="9" type="ORF">DYB30_002935</name>
    <name evidence="11" type="ORF">DYB35_005060</name>
    <name evidence="7" type="ORF">DYB36_000375</name>
    <name evidence="12" type="ORF">DYB37_006505</name>
    <name evidence="10" type="ORF">DYB38_005588</name>
</gene>
<keyword evidence="2" id="KW-0808">Transferase</keyword>
<dbReference type="Proteomes" id="UP000265716">
    <property type="component" value="Unassembled WGS sequence"/>
</dbReference>
<keyword evidence="1" id="KW-0723">Serine/threonine-protein kinase</keyword>
<evidence type="ECO:0000313" key="9">
    <source>
        <dbReference type="EMBL" id="RHY56048.1"/>
    </source>
</evidence>
<evidence type="ECO:0000256" key="3">
    <source>
        <dbReference type="ARBA" id="ARBA00022741"/>
    </source>
</evidence>
<dbReference type="PROSITE" id="PS50011">
    <property type="entry name" value="PROTEIN_KINASE_DOM"/>
    <property type="match status" value="1"/>
</dbReference>
<dbReference type="Pfam" id="PF00069">
    <property type="entry name" value="Pkinase"/>
    <property type="match status" value="1"/>
</dbReference>
<dbReference type="AlphaFoldDB" id="A0A397BPA5"/>
<dbReference type="GO" id="GO:0005634">
    <property type="term" value="C:nucleus"/>
    <property type="evidence" value="ECO:0007669"/>
    <property type="project" value="TreeGrafter"/>
</dbReference>
<evidence type="ECO:0000313" key="10">
    <source>
        <dbReference type="EMBL" id="RHY62252.1"/>
    </source>
</evidence>
<evidence type="ECO:0000313" key="13">
    <source>
        <dbReference type="Proteomes" id="UP000265427"/>
    </source>
</evidence>
<evidence type="ECO:0000256" key="4">
    <source>
        <dbReference type="ARBA" id="ARBA00022777"/>
    </source>
</evidence>
<evidence type="ECO:0000313" key="17">
    <source>
        <dbReference type="Proteomes" id="UP000285430"/>
    </source>
</evidence>
<evidence type="ECO:0000256" key="1">
    <source>
        <dbReference type="ARBA" id="ARBA00022527"/>
    </source>
</evidence>
<keyword evidence="3" id="KW-0547">Nucleotide-binding</keyword>
<evidence type="ECO:0000256" key="2">
    <source>
        <dbReference type="ARBA" id="ARBA00022679"/>
    </source>
</evidence>
<dbReference type="Proteomes" id="UP000265427">
    <property type="component" value="Unassembled WGS sequence"/>
</dbReference>
<dbReference type="Proteomes" id="UP000285430">
    <property type="component" value="Unassembled WGS sequence"/>
</dbReference>
<dbReference type="EMBL" id="QUSZ01005923">
    <property type="protein sequence ID" value="RHY07648.1"/>
    <property type="molecule type" value="Genomic_DNA"/>
</dbReference>
<organism evidence="8 15">
    <name type="scientific">Aphanomyces astaci</name>
    <name type="common">Crayfish plague agent</name>
    <dbReference type="NCBI Taxonomy" id="112090"/>
    <lineage>
        <taxon>Eukaryota</taxon>
        <taxon>Sar</taxon>
        <taxon>Stramenopiles</taxon>
        <taxon>Oomycota</taxon>
        <taxon>Saprolegniomycetes</taxon>
        <taxon>Saprolegniales</taxon>
        <taxon>Verrucalvaceae</taxon>
        <taxon>Aphanomyces</taxon>
    </lineage>
</organism>
<proteinExistence type="predicted"/>
<dbReference type="Proteomes" id="UP000285712">
    <property type="component" value="Unassembled WGS sequence"/>
</dbReference>
<reference evidence="13 14" key="1">
    <citation type="submission" date="2018-08" db="EMBL/GenBank/DDBJ databases">
        <title>Aphanomyces genome sequencing and annotation.</title>
        <authorList>
            <person name="Minardi D."/>
            <person name="Oidtmann B."/>
            <person name="Van Der Giezen M."/>
            <person name="Studholme D.J."/>
        </authorList>
    </citation>
    <scope>NUCLEOTIDE SEQUENCE [LARGE SCALE GENOMIC DNA]</scope>
    <source>
        <strain evidence="9 16">D2</strain>
        <strain evidence="12 17">Da</strain>
        <strain evidence="7 13">Kv</strain>
        <strain evidence="10 14">SA</strain>
        <strain evidence="11 18">Sv</strain>
        <strain evidence="8 15">Yx</strain>
    </source>
</reference>
<dbReference type="Gene3D" id="1.10.510.10">
    <property type="entry name" value="Transferase(Phosphotransferase) domain 1"/>
    <property type="match status" value="1"/>
</dbReference>
<evidence type="ECO:0000313" key="18">
    <source>
        <dbReference type="Proteomes" id="UP000285712"/>
    </source>
</evidence>
<accession>A0A397BPA5</accession>
<comment type="caution">
    <text evidence="8">The sequence shown here is derived from an EMBL/GenBank/DDBJ whole genome shotgun (WGS) entry which is preliminary data.</text>
</comment>
<name>A0A397BPA5_APHAT</name>
<evidence type="ECO:0000313" key="11">
    <source>
        <dbReference type="EMBL" id="RHY80465.1"/>
    </source>
</evidence>
<dbReference type="Proteomes" id="UP000266239">
    <property type="component" value="Unassembled WGS sequence"/>
</dbReference>
<evidence type="ECO:0000313" key="8">
    <source>
        <dbReference type="EMBL" id="RHY23431.1"/>
    </source>
</evidence>
<keyword evidence="5" id="KW-0067">ATP-binding</keyword>
<protein>
    <recommendedName>
        <fullName evidence="6">Protein kinase domain-containing protein</fullName>
    </recommendedName>
</protein>
<dbReference type="PANTHER" id="PTHR24345">
    <property type="entry name" value="SERINE/THREONINE-PROTEIN KINASE PLK"/>
    <property type="match status" value="1"/>
</dbReference>
<evidence type="ECO:0000313" key="16">
    <source>
        <dbReference type="Proteomes" id="UP000266643"/>
    </source>
</evidence>
<keyword evidence="4" id="KW-0418">Kinase</keyword>
<dbReference type="EMBL" id="QUTG01008624">
    <property type="protein sequence ID" value="RHY80465.1"/>
    <property type="molecule type" value="Genomic_DNA"/>
</dbReference>
<evidence type="ECO:0000313" key="14">
    <source>
        <dbReference type="Proteomes" id="UP000265716"/>
    </source>
</evidence>
<evidence type="ECO:0000313" key="12">
    <source>
        <dbReference type="EMBL" id="RHZ27003.1"/>
    </source>
</evidence>
<evidence type="ECO:0000259" key="6">
    <source>
        <dbReference type="PROSITE" id="PS50011"/>
    </source>
</evidence>
<dbReference type="EMBL" id="QUTD01006322">
    <property type="protein sequence ID" value="RHY56048.1"/>
    <property type="molecule type" value="Genomic_DNA"/>
</dbReference>
<dbReference type="EMBL" id="QUTA01003474">
    <property type="protein sequence ID" value="RHY23431.1"/>
    <property type="molecule type" value="Genomic_DNA"/>
</dbReference>
<dbReference type="EMBL" id="QUTH01002251">
    <property type="protein sequence ID" value="RHZ27003.1"/>
    <property type="molecule type" value="Genomic_DNA"/>
</dbReference>
<dbReference type="GO" id="GO:0004674">
    <property type="term" value="F:protein serine/threonine kinase activity"/>
    <property type="evidence" value="ECO:0007669"/>
    <property type="project" value="UniProtKB-KW"/>
</dbReference>
<evidence type="ECO:0000313" key="15">
    <source>
        <dbReference type="Proteomes" id="UP000266239"/>
    </source>
</evidence>
<dbReference type="VEuPathDB" id="FungiDB:H257_02222"/>
<sequence>MHQRYSVVHEVATTPTGQVLHCLDRQSGQHVVLKRIQVRFLSTAPSTDMSLERRIHRRLCDGGGHRHILGLLDDFAADGFDTLVLEHCGRGELFSLVENAPDRRLAPPLVQASFAGICDAVHYMHKQGIAHGDLSLENVLVTDAGMLKLSDFGSATPFDAILRNQQMAGKPFYMAPEIHRSGAFDPSKADVWSVGVMLFMLVTGNPPFESSHASDPSMQFVATNGCRALCAAWHVDDVIPADAMDLLENLLVIDPAERWSMAQVMSHAYIRHSHDHDLMALHPELQLLTSPPGLLQLAAH</sequence>
<evidence type="ECO:0000313" key="7">
    <source>
        <dbReference type="EMBL" id="RHY07648.1"/>
    </source>
</evidence>
<evidence type="ECO:0000256" key="5">
    <source>
        <dbReference type="ARBA" id="ARBA00022840"/>
    </source>
</evidence>
<dbReference type="GO" id="GO:0005524">
    <property type="term" value="F:ATP binding"/>
    <property type="evidence" value="ECO:0007669"/>
    <property type="project" value="UniProtKB-KW"/>
</dbReference>
<dbReference type="EMBL" id="QUTC01004807">
    <property type="protein sequence ID" value="RHY62252.1"/>
    <property type="molecule type" value="Genomic_DNA"/>
</dbReference>
<dbReference type="PANTHER" id="PTHR24345:SF91">
    <property type="entry name" value="SERINE_THREONINE-PROTEIN KINASE PLK4"/>
    <property type="match status" value="1"/>
</dbReference>
<dbReference type="Proteomes" id="UP000266643">
    <property type="component" value="Unassembled WGS sequence"/>
</dbReference>
<dbReference type="InterPro" id="IPR000719">
    <property type="entry name" value="Prot_kinase_dom"/>
</dbReference>
<feature type="domain" description="Protein kinase" evidence="6">
    <location>
        <begin position="5"/>
        <end position="270"/>
    </location>
</feature>
<dbReference type="InterPro" id="IPR011009">
    <property type="entry name" value="Kinase-like_dom_sf"/>
</dbReference>
<dbReference type="SUPFAM" id="SSF56112">
    <property type="entry name" value="Protein kinase-like (PK-like)"/>
    <property type="match status" value="1"/>
</dbReference>